<evidence type="ECO:0000313" key="2">
    <source>
        <dbReference type="Proteomes" id="UP001597601"/>
    </source>
</evidence>
<dbReference type="Proteomes" id="UP001597601">
    <property type="component" value="Unassembled WGS sequence"/>
</dbReference>
<organism evidence="1 2">
    <name type="scientific">Mucilaginibacter antarcticus</name>
    <dbReference type="NCBI Taxonomy" id="1855725"/>
    <lineage>
        <taxon>Bacteria</taxon>
        <taxon>Pseudomonadati</taxon>
        <taxon>Bacteroidota</taxon>
        <taxon>Sphingobacteriia</taxon>
        <taxon>Sphingobacteriales</taxon>
        <taxon>Sphingobacteriaceae</taxon>
        <taxon>Mucilaginibacter</taxon>
    </lineage>
</organism>
<name>A0ABW5XUY6_9SPHI</name>
<evidence type="ECO:0000313" key="1">
    <source>
        <dbReference type="EMBL" id="MFD2866777.1"/>
    </source>
</evidence>
<accession>A0ABW5XUY6</accession>
<proteinExistence type="predicted"/>
<comment type="caution">
    <text evidence="1">The sequence shown here is derived from an EMBL/GenBank/DDBJ whole genome shotgun (WGS) entry which is preliminary data.</text>
</comment>
<protein>
    <submittedName>
        <fullName evidence="1">Uncharacterized protein</fullName>
    </submittedName>
</protein>
<sequence>MLQINASIALHKERIWCAYRTQHLFKFDAKSFIAELNTGFDPLSIKRLVAENGNTAFEDVRLFSAGDLLLAFYTYFPYAPGGGWEWKFGVGLGIVDEETGVIKTQISLRHLGRRTHEKNWSPYIVEGEIFMITDYDPFIRVIKIGNMTGAFNTHEVYVSFLKTKGWKYGELRGGTPLLQKPNSRDGFFYGFVHSYLVNEKGFKRYYYYTAVRFEHASKKMDFYPEPLSYEDDRPDASYELLWKYSNNKSIKVIFPIGIMHHEDGVMVSFGKDDVASFTQYFTWDLITNLF</sequence>
<reference evidence="2" key="1">
    <citation type="journal article" date="2019" name="Int. J. Syst. Evol. Microbiol.">
        <title>The Global Catalogue of Microorganisms (GCM) 10K type strain sequencing project: providing services to taxonomists for standard genome sequencing and annotation.</title>
        <authorList>
            <consortium name="The Broad Institute Genomics Platform"/>
            <consortium name="The Broad Institute Genome Sequencing Center for Infectious Disease"/>
            <person name="Wu L."/>
            <person name="Ma J."/>
        </authorList>
    </citation>
    <scope>NUCLEOTIDE SEQUENCE [LARGE SCALE GENOMIC DNA]</scope>
    <source>
        <strain evidence="2">KCTC 52232</strain>
    </source>
</reference>
<dbReference type="EMBL" id="JBHUON010000035">
    <property type="protein sequence ID" value="MFD2866777.1"/>
    <property type="molecule type" value="Genomic_DNA"/>
</dbReference>
<gene>
    <name evidence="1" type="ORF">ACFSYC_18925</name>
</gene>
<keyword evidence="2" id="KW-1185">Reference proteome</keyword>
<dbReference type="RefSeq" id="WP_377130423.1">
    <property type="nucleotide sequence ID" value="NZ_JBHUON010000035.1"/>
</dbReference>